<evidence type="ECO:0000313" key="11">
    <source>
        <dbReference type="Proteomes" id="UP001153076"/>
    </source>
</evidence>
<keyword evidence="2 7" id="KW-0547">Nucleotide-binding</keyword>
<feature type="compositionally biased region" description="Polar residues" evidence="8">
    <location>
        <begin position="336"/>
        <end position="347"/>
    </location>
</feature>
<evidence type="ECO:0000313" key="10">
    <source>
        <dbReference type="EMBL" id="KAJ8442399.1"/>
    </source>
</evidence>
<feature type="compositionally biased region" description="Polar residues" evidence="8">
    <location>
        <begin position="75"/>
        <end position="94"/>
    </location>
</feature>
<organism evidence="10 11">
    <name type="scientific">Carnegiea gigantea</name>
    <dbReference type="NCBI Taxonomy" id="171969"/>
    <lineage>
        <taxon>Eukaryota</taxon>
        <taxon>Viridiplantae</taxon>
        <taxon>Streptophyta</taxon>
        <taxon>Embryophyta</taxon>
        <taxon>Tracheophyta</taxon>
        <taxon>Spermatophyta</taxon>
        <taxon>Magnoliopsida</taxon>
        <taxon>eudicotyledons</taxon>
        <taxon>Gunneridae</taxon>
        <taxon>Pentapetalae</taxon>
        <taxon>Caryophyllales</taxon>
        <taxon>Cactineae</taxon>
        <taxon>Cactaceae</taxon>
        <taxon>Cactoideae</taxon>
        <taxon>Echinocereeae</taxon>
        <taxon>Carnegiea</taxon>
    </lineage>
</organism>
<dbReference type="GO" id="GO:0007019">
    <property type="term" value="P:microtubule depolymerization"/>
    <property type="evidence" value="ECO:0007669"/>
    <property type="project" value="TreeGrafter"/>
</dbReference>
<dbReference type="GO" id="GO:0008017">
    <property type="term" value="F:microtubule binding"/>
    <property type="evidence" value="ECO:0007669"/>
    <property type="project" value="InterPro"/>
</dbReference>
<evidence type="ECO:0000256" key="2">
    <source>
        <dbReference type="ARBA" id="ARBA00022741"/>
    </source>
</evidence>
<dbReference type="AlphaFoldDB" id="A0A9Q1KF76"/>
<dbReference type="GO" id="GO:0007018">
    <property type="term" value="P:microtubule-based movement"/>
    <property type="evidence" value="ECO:0007669"/>
    <property type="project" value="InterPro"/>
</dbReference>
<dbReference type="PROSITE" id="PS00411">
    <property type="entry name" value="KINESIN_MOTOR_1"/>
    <property type="match status" value="1"/>
</dbReference>
<dbReference type="InterPro" id="IPR019821">
    <property type="entry name" value="Kinesin_motor_CS"/>
</dbReference>
<dbReference type="PRINTS" id="PR00380">
    <property type="entry name" value="KINESINHEAVY"/>
</dbReference>
<reference evidence="10" key="1">
    <citation type="submission" date="2022-04" db="EMBL/GenBank/DDBJ databases">
        <title>Carnegiea gigantea Genome sequencing and assembly v2.</title>
        <authorList>
            <person name="Copetti D."/>
            <person name="Sanderson M.J."/>
            <person name="Burquez A."/>
            <person name="Wojciechowski M.F."/>
        </authorList>
    </citation>
    <scope>NUCLEOTIDE SEQUENCE</scope>
    <source>
        <strain evidence="10">SGP5-SGP5p</strain>
        <tissue evidence="10">Aerial part</tissue>
    </source>
</reference>
<dbReference type="GO" id="GO:1903338">
    <property type="term" value="P:regulation of cell wall organization or biogenesis"/>
    <property type="evidence" value="ECO:0007669"/>
    <property type="project" value="UniProtKB-ARBA"/>
</dbReference>
<evidence type="ECO:0000259" key="9">
    <source>
        <dbReference type="PROSITE" id="PS50067"/>
    </source>
</evidence>
<feature type="domain" description="Kinesin motor" evidence="9">
    <location>
        <begin position="155"/>
        <end position="477"/>
    </location>
</feature>
<evidence type="ECO:0000256" key="7">
    <source>
        <dbReference type="RuleBase" id="RU000394"/>
    </source>
</evidence>
<feature type="region of interest" description="Disordered" evidence="8">
    <location>
        <begin position="63"/>
        <end position="95"/>
    </location>
</feature>
<sequence length="706" mass="78279">MNVVGRQMQRPGARDNFIEIPSKWLQSAGLPQDYGVYGAEGGGGGGGVGSKWNRNSTRSLNTTGIEWSLDPPSPLNVSRSSSFRKTGDDSNLPSDYSPGLLDLHSFDTELISEMPARGLYDGPSVNQVARGKSLDEPEPSGEANKNSIRANSVAKIKVVVRKRPLNKKEMAKKEEDIITIEPNSNALTVHETKLKVDLTEYVEKHEFVFDAVLGERVPNDEVYAETVEPIVPLIFQKTKATCFAYGSGKTYTMQPLPLRASQDILRLMHHTYRKQGFQLFVSFFEIYGGKLFDLLNDRKSLCMREDGKKQVCIVGLQEYRVSDAETIRDLIEKGNATRSTGTTGANEESSRSHAILQLAVKRSADGSGSKPPRVVGKLSFIDLAGSERGADTTDNDKQTRMEGAEINKSLLALKECIRALDNDQNHIPFRGSKLTEVLRDSFVGNSRTVMISCISPSTGSCEHTLNTLRYADRVKSLSKGNNSKRDASSSTTNHKDSNAQTLGSGSTLTSNFEDSTTEGLNGSGRFGWTRDYERETSPAPGYSDYYGAQKGDPVDMSVDDYDDSEDVFEQENPYWVDKHKKTDTYQMPAPGNRVMKNDTKTKLRDFDDYGANNSNSDDDLNALLKEEEDLVDAHRRLVEETIELVREEMDLLIEAEQPGNQLDDYISKLNSILSQKAAGILKLQTRLANFNQRLNEHNVLVSASGR</sequence>
<dbReference type="InterPro" id="IPR001752">
    <property type="entry name" value="Kinesin_motor_dom"/>
</dbReference>
<dbReference type="PANTHER" id="PTHR47971:SF9">
    <property type="entry name" value="KINESIN-LIKE PROTEIN KIN-13B"/>
    <property type="match status" value="1"/>
</dbReference>
<dbReference type="Pfam" id="PF00225">
    <property type="entry name" value="Kinesin"/>
    <property type="match status" value="1"/>
</dbReference>
<feature type="region of interest" description="Disordered" evidence="8">
    <location>
        <begin position="332"/>
        <end position="351"/>
    </location>
</feature>
<dbReference type="GO" id="GO:0005874">
    <property type="term" value="C:microtubule"/>
    <property type="evidence" value="ECO:0007669"/>
    <property type="project" value="UniProtKB-KW"/>
</dbReference>
<keyword evidence="11" id="KW-1185">Reference proteome</keyword>
<dbReference type="InterPro" id="IPR036961">
    <property type="entry name" value="Kinesin_motor_dom_sf"/>
</dbReference>
<accession>A0A9Q1KF76</accession>
<dbReference type="GO" id="GO:0005524">
    <property type="term" value="F:ATP binding"/>
    <property type="evidence" value="ECO:0007669"/>
    <property type="project" value="UniProtKB-KW"/>
</dbReference>
<dbReference type="InterPro" id="IPR027417">
    <property type="entry name" value="P-loop_NTPase"/>
</dbReference>
<evidence type="ECO:0000256" key="1">
    <source>
        <dbReference type="ARBA" id="ARBA00022701"/>
    </source>
</evidence>
<dbReference type="Proteomes" id="UP001153076">
    <property type="component" value="Unassembled WGS sequence"/>
</dbReference>
<dbReference type="SUPFAM" id="SSF52540">
    <property type="entry name" value="P-loop containing nucleoside triphosphate hydrolases"/>
    <property type="match status" value="1"/>
</dbReference>
<evidence type="ECO:0000256" key="8">
    <source>
        <dbReference type="SAM" id="MobiDB-lite"/>
    </source>
</evidence>
<protein>
    <recommendedName>
        <fullName evidence="7">Kinesin-like protein</fullName>
    </recommendedName>
</protein>
<evidence type="ECO:0000256" key="3">
    <source>
        <dbReference type="ARBA" id="ARBA00022840"/>
    </source>
</evidence>
<dbReference type="EMBL" id="JAKOGI010000142">
    <property type="protein sequence ID" value="KAJ8442399.1"/>
    <property type="molecule type" value="Genomic_DNA"/>
</dbReference>
<name>A0A9Q1KF76_9CARY</name>
<dbReference type="FunFam" id="3.40.850.10:FF:000012">
    <property type="entry name" value="Kinesin-like protein"/>
    <property type="match status" value="1"/>
</dbReference>
<dbReference type="CDD" id="cd01367">
    <property type="entry name" value="KISc_KIF2_like"/>
    <property type="match status" value="1"/>
</dbReference>
<comment type="caution">
    <text evidence="6">Lacks conserved residue(s) required for the propagation of feature annotation.</text>
</comment>
<evidence type="ECO:0000256" key="6">
    <source>
        <dbReference type="PROSITE-ProRule" id="PRU00283"/>
    </source>
</evidence>
<gene>
    <name evidence="10" type="ORF">Cgig2_018655</name>
</gene>
<comment type="caution">
    <text evidence="10">The sequence shown here is derived from an EMBL/GenBank/DDBJ whole genome shotgun (WGS) entry which is preliminary data.</text>
</comment>
<feature type="compositionally biased region" description="Basic and acidic residues" evidence="8">
    <location>
        <begin position="483"/>
        <end position="497"/>
    </location>
</feature>
<dbReference type="Gene3D" id="3.40.850.10">
    <property type="entry name" value="Kinesin motor domain"/>
    <property type="match status" value="1"/>
</dbReference>
<feature type="compositionally biased region" description="Polar residues" evidence="8">
    <location>
        <begin position="498"/>
        <end position="520"/>
    </location>
</feature>
<keyword evidence="3 7" id="KW-0067">ATP-binding</keyword>
<evidence type="ECO:0000256" key="4">
    <source>
        <dbReference type="ARBA" id="ARBA00023175"/>
    </source>
</evidence>
<feature type="region of interest" description="Disordered" evidence="8">
    <location>
        <begin position="476"/>
        <end position="557"/>
    </location>
</feature>
<dbReference type="SMART" id="SM00129">
    <property type="entry name" value="KISc"/>
    <property type="match status" value="1"/>
</dbReference>
<dbReference type="GO" id="GO:0003777">
    <property type="term" value="F:microtubule motor activity"/>
    <property type="evidence" value="ECO:0007669"/>
    <property type="project" value="InterPro"/>
</dbReference>
<keyword evidence="4 7" id="KW-0505">Motor protein</keyword>
<evidence type="ECO:0000256" key="5">
    <source>
        <dbReference type="ARBA" id="ARBA00061030"/>
    </source>
</evidence>
<keyword evidence="1 7" id="KW-0493">Microtubule</keyword>
<dbReference type="PANTHER" id="PTHR47971">
    <property type="entry name" value="KINESIN-RELATED PROTEIN 6"/>
    <property type="match status" value="1"/>
</dbReference>
<proteinExistence type="inferred from homology"/>
<dbReference type="InterPro" id="IPR027640">
    <property type="entry name" value="Kinesin-like_fam"/>
</dbReference>
<dbReference type="PROSITE" id="PS50067">
    <property type="entry name" value="KINESIN_MOTOR_2"/>
    <property type="match status" value="1"/>
</dbReference>
<dbReference type="OrthoDB" id="3176171at2759"/>
<comment type="similarity">
    <text evidence="5">Belongs to the TRAFAC class myosin-kinesin ATPase superfamily. Kinesin family. KIN-13 subfamily.</text>
</comment>